<dbReference type="Pfam" id="PF00512">
    <property type="entry name" value="HisKA"/>
    <property type="match status" value="1"/>
</dbReference>
<keyword evidence="12" id="KW-0902">Two-component regulatory system</keyword>
<keyword evidence="7 17" id="KW-0812">Transmembrane</keyword>
<sequence length="796" mass="88789">MREKESIQRKLIRVNLIAFGVAFLLLTLALVVEVISEFKKHLVNNIVTQAIIIGKNSTAALSFNDPKAAEENLSSLRGIPTVEQAVMYSREGVVFAQYRRSGVQSDIPRLSGSLNGEYRHHFSGGRLHVFHPIFLADETIGTLYLRSDLKGLYSLVLKNGATVVVIASLSFVVAFLLLSKLQKRLTVPLFDLFRVMQEVSRTKDYSLRVPLRSDDELGTLALGLNEMLEQIEKWGREREMHRLHLEKMVILRTAELEAANRRLQEELSERIKTTEELGRKTGELAKTSEDLRFALESEKRFLATMSHEIRTPLNAVIGFGDILLSTPLDDYQNHLLSNSQKSAHHLLSLINDVLDVSKIDAGQLELKSEYFDIEELLGECLTIVSSSSVKKVQWLHDIPPMDFLVKGDSLRIKQIFLNLLGNAAKFTEEGHIRLFQVSREEPPSGSMKFLFCVEDSGIGIPPERIGSLFSPFRQVHSAHYGGTGLGLYLSRSLARMMDGDVTVESSEGTGSRFYVSLTLQTAPKTAPGKREPQDPLSLRDKYCHLRVLVAEDVEMNIFVIRELFRKFFSLEPDIARDGNEAVAMAQGNRYDMIFMDIQMPLLDGIGATRAIRKAGITTPIVALSAHAISDDMESARRSGMDDYIIKPVKKESIGRILQKYTGGERAKENAGEVPAAPMADERGKEHPERGSLRETALAYFTETFGGDEVNARHLLESSMDSVRSEVREIESALKNENTVALQRALHSLKGVLLNSGLPEQGESAAVLNRIVRGGADPGRIKSETEALVSLLKPYYE</sequence>
<name>A0A953M107_9BACT</name>
<dbReference type="Pfam" id="PF00072">
    <property type="entry name" value="Response_reg"/>
    <property type="match status" value="1"/>
</dbReference>
<dbReference type="SUPFAM" id="SSF158472">
    <property type="entry name" value="HAMP domain-like"/>
    <property type="match status" value="1"/>
</dbReference>
<dbReference type="InterPro" id="IPR036097">
    <property type="entry name" value="HisK_dim/P_sf"/>
</dbReference>
<keyword evidence="9" id="KW-0418">Kinase</keyword>
<feature type="domain" description="Histidine kinase" evidence="18">
    <location>
        <begin position="304"/>
        <end position="521"/>
    </location>
</feature>
<dbReference type="AlphaFoldDB" id="A0A953M107"/>
<dbReference type="Pfam" id="PF17152">
    <property type="entry name" value="CHASE8"/>
    <property type="match status" value="1"/>
</dbReference>
<dbReference type="SMART" id="SM00388">
    <property type="entry name" value="HisKA"/>
    <property type="match status" value="1"/>
</dbReference>
<evidence type="ECO:0000256" key="10">
    <source>
        <dbReference type="ARBA" id="ARBA00022840"/>
    </source>
</evidence>
<dbReference type="InterPro" id="IPR036890">
    <property type="entry name" value="HATPase_C_sf"/>
</dbReference>
<comment type="caution">
    <text evidence="22">The sequence shown here is derived from an EMBL/GenBank/DDBJ whole genome shotgun (WGS) entry which is preliminary data.</text>
</comment>
<dbReference type="PRINTS" id="PR00344">
    <property type="entry name" value="BCTRLSENSOR"/>
</dbReference>
<evidence type="ECO:0000256" key="6">
    <source>
        <dbReference type="ARBA" id="ARBA00022679"/>
    </source>
</evidence>
<dbReference type="Pfam" id="PF00672">
    <property type="entry name" value="HAMP"/>
    <property type="match status" value="1"/>
</dbReference>
<keyword evidence="6" id="KW-0808">Transferase</keyword>
<dbReference type="SUPFAM" id="SSF55874">
    <property type="entry name" value="ATPase domain of HSP90 chaperone/DNA topoisomerase II/histidine kinase"/>
    <property type="match status" value="1"/>
</dbReference>
<dbReference type="SMART" id="SM00448">
    <property type="entry name" value="REC"/>
    <property type="match status" value="1"/>
</dbReference>
<dbReference type="InterPro" id="IPR033417">
    <property type="entry name" value="CHASE8"/>
</dbReference>
<dbReference type="InterPro" id="IPR003661">
    <property type="entry name" value="HisK_dim/P_dom"/>
</dbReference>
<dbReference type="Pfam" id="PF02518">
    <property type="entry name" value="HATPase_c"/>
    <property type="match status" value="1"/>
</dbReference>
<keyword evidence="8" id="KW-0547">Nucleotide-binding</keyword>
<evidence type="ECO:0000256" key="14">
    <source>
        <dbReference type="PROSITE-ProRule" id="PRU00110"/>
    </source>
</evidence>
<feature type="domain" description="HPt" evidence="21">
    <location>
        <begin position="707"/>
        <end position="796"/>
    </location>
</feature>
<dbReference type="SUPFAM" id="SSF47226">
    <property type="entry name" value="Histidine-containing phosphotransfer domain, HPT domain"/>
    <property type="match status" value="1"/>
</dbReference>
<dbReference type="SUPFAM" id="SSF47384">
    <property type="entry name" value="Homodimeric domain of signal transducing histidine kinase"/>
    <property type="match status" value="1"/>
</dbReference>
<dbReference type="GO" id="GO:0000155">
    <property type="term" value="F:phosphorelay sensor kinase activity"/>
    <property type="evidence" value="ECO:0007669"/>
    <property type="project" value="InterPro"/>
</dbReference>
<reference evidence="22" key="2">
    <citation type="submission" date="2021-08" db="EMBL/GenBank/DDBJ databases">
        <authorList>
            <person name="Dalcin Martins P."/>
        </authorList>
    </citation>
    <scope>NUCLEOTIDE SEQUENCE</scope>
    <source>
        <strain evidence="22">MAG_39</strain>
    </source>
</reference>
<evidence type="ECO:0000259" key="21">
    <source>
        <dbReference type="PROSITE" id="PS50894"/>
    </source>
</evidence>
<keyword evidence="11 17" id="KW-1133">Transmembrane helix</keyword>
<dbReference type="InterPro" id="IPR003660">
    <property type="entry name" value="HAMP_dom"/>
</dbReference>
<gene>
    <name evidence="22" type="ORF">K8I29_15075</name>
</gene>
<dbReference type="InterPro" id="IPR008207">
    <property type="entry name" value="Sig_transdc_His_kin_Hpt_dom"/>
</dbReference>
<evidence type="ECO:0000313" key="22">
    <source>
        <dbReference type="EMBL" id="MBZ0157519.1"/>
    </source>
</evidence>
<evidence type="ECO:0000259" key="20">
    <source>
        <dbReference type="PROSITE" id="PS50885"/>
    </source>
</evidence>
<dbReference type="CDD" id="cd16922">
    <property type="entry name" value="HATPase_EvgS-ArcB-TorS-like"/>
    <property type="match status" value="1"/>
</dbReference>
<feature type="transmembrane region" description="Helical" evidence="17">
    <location>
        <begin position="12"/>
        <end position="32"/>
    </location>
</feature>
<dbReference type="InterPro" id="IPR036641">
    <property type="entry name" value="HPT_dom_sf"/>
</dbReference>
<dbReference type="InterPro" id="IPR003594">
    <property type="entry name" value="HATPase_dom"/>
</dbReference>
<dbReference type="InterPro" id="IPR005467">
    <property type="entry name" value="His_kinase_dom"/>
</dbReference>
<evidence type="ECO:0000256" key="4">
    <source>
        <dbReference type="ARBA" id="ARBA00022475"/>
    </source>
</evidence>
<dbReference type="Gene3D" id="3.30.565.10">
    <property type="entry name" value="Histidine kinase-like ATPase, C-terminal domain"/>
    <property type="match status" value="1"/>
</dbReference>
<dbReference type="Pfam" id="PF01627">
    <property type="entry name" value="Hpt"/>
    <property type="match status" value="1"/>
</dbReference>
<dbReference type="PROSITE" id="PS50885">
    <property type="entry name" value="HAMP"/>
    <property type="match status" value="1"/>
</dbReference>
<comment type="catalytic activity">
    <reaction evidence="1">
        <text>ATP + protein L-histidine = ADP + protein N-phospho-L-histidine.</text>
        <dbReference type="EC" id="2.7.13.3"/>
    </reaction>
</comment>
<comment type="subcellular location">
    <subcellularLocation>
        <location evidence="2">Cell membrane</location>
        <topology evidence="2">Multi-pass membrane protein</topology>
    </subcellularLocation>
</comment>
<evidence type="ECO:0000256" key="3">
    <source>
        <dbReference type="ARBA" id="ARBA00012438"/>
    </source>
</evidence>
<keyword evidence="13 17" id="KW-0472">Membrane</keyword>
<evidence type="ECO:0000256" key="7">
    <source>
        <dbReference type="ARBA" id="ARBA00022692"/>
    </source>
</evidence>
<dbReference type="Proteomes" id="UP000705867">
    <property type="component" value="Unassembled WGS sequence"/>
</dbReference>
<dbReference type="GO" id="GO:0005886">
    <property type="term" value="C:plasma membrane"/>
    <property type="evidence" value="ECO:0007669"/>
    <property type="project" value="UniProtKB-SubCell"/>
</dbReference>
<evidence type="ECO:0000256" key="9">
    <source>
        <dbReference type="ARBA" id="ARBA00022777"/>
    </source>
</evidence>
<evidence type="ECO:0000256" key="2">
    <source>
        <dbReference type="ARBA" id="ARBA00004651"/>
    </source>
</evidence>
<dbReference type="Gene3D" id="6.10.340.10">
    <property type="match status" value="1"/>
</dbReference>
<dbReference type="CDD" id="cd17546">
    <property type="entry name" value="REC_hyHK_CKI1_RcsC-like"/>
    <property type="match status" value="1"/>
</dbReference>
<dbReference type="Gene3D" id="3.40.50.2300">
    <property type="match status" value="1"/>
</dbReference>
<evidence type="ECO:0000256" key="5">
    <source>
        <dbReference type="ARBA" id="ARBA00022553"/>
    </source>
</evidence>
<dbReference type="PROSITE" id="PS50110">
    <property type="entry name" value="RESPONSE_REGULATORY"/>
    <property type="match status" value="1"/>
</dbReference>
<keyword evidence="5 15" id="KW-0597">Phosphoprotein</keyword>
<dbReference type="PANTHER" id="PTHR45339">
    <property type="entry name" value="HYBRID SIGNAL TRANSDUCTION HISTIDINE KINASE J"/>
    <property type="match status" value="1"/>
</dbReference>
<feature type="modified residue" description="4-aspartylphosphate" evidence="15">
    <location>
        <position position="596"/>
    </location>
</feature>
<organism evidence="22 23">
    <name type="scientific">Candidatus Nitrobium versatile</name>
    <dbReference type="NCBI Taxonomy" id="2884831"/>
    <lineage>
        <taxon>Bacteria</taxon>
        <taxon>Pseudomonadati</taxon>
        <taxon>Nitrospirota</taxon>
        <taxon>Nitrospiria</taxon>
        <taxon>Nitrospirales</taxon>
        <taxon>Nitrospiraceae</taxon>
        <taxon>Candidatus Nitrobium</taxon>
    </lineage>
</organism>
<keyword evidence="10" id="KW-0067">ATP-binding</keyword>
<dbReference type="EMBL" id="JAIOIV010000119">
    <property type="protein sequence ID" value="MBZ0157519.1"/>
    <property type="molecule type" value="Genomic_DNA"/>
</dbReference>
<proteinExistence type="predicted"/>
<evidence type="ECO:0000256" key="17">
    <source>
        <dbReference type="SAM" id="Phobius"/>
    </source>
</evidence>
<feature type="modified residue" description="Phosphohistidine" evidence="14">
    <location>
        <position position="746"/>
    </location>
</feature>
<dbReference type="InterPro" id="IPR004358">
    <property type="entry name" value="Sig_transdc_His_kin-like_C"/>
</dbReference>
<dbReference type="SUPFAM" id="SSF52172">
    <property type="entry name" value="CheY-like"/>
    <property type="match status" value="1"/>
</dbReference>
<dbReference type="SMART" id="SM00387">
    <property type="entry name" value="HATPase_c"/>
    <property type="match status" value="1"/>
</dbReference>
<feature type="compositionally biased region" description="Basic and acidic residues" evidence="16">
    <location>
        <begin position="679"/>
        <end position="689"/>
    </location>
</feature>
<evidence type="ECO:0000256" key="8">
    <source>
        <dbReference type="ARBA" id="ARBA00022741"/>
    </source>
</evidence>
<evidence type="ECO:0000256" key="16">
    <source>
        <dbReference type="SAM" id="MobiDB-lite"/>
    </source>
</evidence>
<dbReference type="Gene3D" id="1.20.120.160">
    <property type="entry name" value="HPT domain"/>
    <property type="match status" value="1"/>
</dbReference>
<dbReference type="PANTHER" id="PTHR45339:SF1">
    <property type="entry name" value="HYBRID SIGNAL TRANSDUCTION HISTIDINE KINASE J"/>
    <property type="match status" value="1"/>
</dbReference>
<accession>A0A953M107</accession>
<dbReference type="InterPro" id="IPR011006">
    <property type="entry name" value="CheY-like_superfamily"/>
</dbReference>
<evidence type="ECO:0000256" key="13">
    <source>
        <dbReference type="ARBA" id="ARBA00023136"/>
    </source>
</evidence>
<dbReference type="CDD" id="cd00082">
    <property type="entry name" value="HisKA"/>
    <property type="match status" value="1"/>
</dbReference>
<evidence type="ECO:0000256" key="1">
    <source>
        <dbReference type="ARBA" id="ARBA00000085"/>
    </source>
</evidence>
<evidence type="ECO:0000256" key="11">
    <source>
        <dbReference type="ARBA" id="ARBA00022989"/>
    </source>
</evidence>
<dbReference type="InterPro" id="IPR001789">
    <property type="entry name" value="Sig_transdc_resp-reg_receiver"/>
</dbReference>
<dbReference type="PROSITE" id="PS50109">
    <property type="entry name" value="HIS_KIN"/>
    <property type="match status" value="1"/>
</dbReference>
<feature type="domain" description="HAMP" evidence="20">
    <location>
        <begin position="183"/>
        <end position="236"/>
    </location>
</feature>
<dbReference type="GO" id="GO:0005524">
    <property type="term" value="F:ATP binding"/>
    <property type="evidence" value="ECO:0007669"/>
    <property type="project" value="UniProtKB-KW"/>
</dbReference>
<evidence type="ECO:0000313" key="23">
    <source>
        <dbReference type="Proteomes" id="UP000705867"/>
    </source>
</evidence>
<dbReference type="EC" id="2.7.13.3" evidence="3"/>
<protein>
    <recommendedName>
        <fullName evidence="3">histidine kinase</fullName>
        <ecNumber evidence="3">2.7.13.3</ecNumber>
    </recommendedName>
</protein>
<reference evidence="22" key="1">
    <citation type="journal article" date="2021" name="bioRxiv">
        <title>Unraveling nitrogen, sulfur and carbon metabolic pathways and microbial community transcriptional responses to substrate deprivation and toxicity stresses in a bioreactor mimicking anoxic brackish coastal sediment conditions.</title>
        <authorList>
            <person name="Martins P.D."/>
            <person name="Echeveste M.J."/>
            <person name="Arshad A."/>
            <person name="Kurth J."/>
            <person name="Ouboter H."/>
            <person name="Jetten M.S.M."/>
            <person name="Welte C.U."/>
        </authorList>
    </citation>
    <scope>NUCLEOTIDE SEQUENCE</scope>
    <source>
        <strain evidence="22">MAG_39</strain>
    </source>
</reference>
<evidence type="ECO:0000259" key="18">
    <source>
        <dbReference type="PROSITE" id="PS50109"/>
    </source>
</evidence>
<feature type="domain" description="Response regulatory" evidence="19">
    <location>
        <begin position="546"/>
        <end position="661"/>
    </location>
</feature>
<dbReference type="CDD" id="cd06225">
    <property type="entry name" value="HAMP"/>
    <property type="match status" value="1"/>
</dbReference>
<evidence type="ECO:0000256" key="15">
    <source>
        <dbReference type="PROSITE-ProRule" id="PRU00169"/>
    </source>
</evidence>
<evidence type="ECO:0000259" key="19">
    <source>
        <dbReference type="PROSITE" id="PS50110"/>
    </source>
</evidence>
<dbReference type="PROSITE" id="PS50894">
    <property type="entry name" value="HPT"/>
    <property type="match status" value="1"/>
</dbReference>
<keyword evidence="4" id="KW-1003">Cell membrane</keyword>
<dbReference type="Gene3D" id="1.10.287.130">
    <property type="match status" value="1"/>
</dbReference>
<feature type="region of interest" description="Disordered" evidence="16">
    <location>
        <begin position="664"/>
        <end position="689"/>
    </location>
</feature>
<evidence type="ECO:0000256" key="12">
    <source>
        <dbReference type="ARBA" id="ARBA00023012"/>
    </source>
</evidence>